<proteinExistence type="predicted"/>
<dbReference type="InterPro" id="IPR015505">
    <property type="entry name" value="Coronin"/>
</dbReference>
<evidence type="ECO:0000313" key="1">
    <source>
        <dbReference type="EnsemblMetazoa" id="BGLB029954-PA"/>
    </source>
</evidence>
<dbReference type="SMART" id="SM01167">
    <property type="entry name" value="DUF1900"/>
    <property type="match status" value="1"/>
</dbReference>
<dbReference type="AlphaFoldDB" id="A0A2C9LDI0"/>
<sequence>MKAWRLTTNSIEAISFTVPRVKTEFFQDDLYPDTRVSWEATLTAEEWLAGKDKPHRLMSMKPSDMTALSNAPVEAPKMKNLKVLTLTRIKLMNKRKK</sequence>
<dbReference type="OrthoDB" id="1850764at2759"/>
<dbReference type="VEuPathDB" id="VectorBase:BGLAX_030081"/>
<gene>
    <name evidence="1" type="primary">106065926</name>
</gene>
<dbReference type="VEuPathDB" id="VectorBase:BGLB029954"/>
<dbReference type="PANTHER" id="PTHR10856">
    <property type="entry name" value="CORONIN"/>
    <property type="match status" value="1"/>
</dbReference>
<dbReference type="PANTHER" id="PTHR10856:SF20">
    <property type="entry name" value="CORONIN-7"/>
    <property type="match status" value="1"/>
</dbReference>
<organism evidence="1 2">
    <name type="scientific">Biomphalaria glabrata</name>
    <name type="common">Bloodfluke planorb</name>
    <name type="synonym">Freshwater snail</name>
    <dbReference type="NCBI Taxonomy" id="6526"/>
    <lineage>
        <taxon>Eukaryota</taxon>
        <taxon>Metazoa</taxon>
        <taxon>Spiralia</taxon>
        <taxon>Lophotrochozoa</taxon>
        <taxon>Mollusca</taxon>
        <taxon>Gastropoda</taxon>
        <taxon>Heterobranchia</taxon>
        <taxon>Euthyneura</taxon>
        <taxon>Panpulmonata</taxon>
        <taxon>Hygrophila</taxon>
        <taxon>Lymnaeoidea</taxon>
        <taxon>Planorbidae</taxon>
        <taxon>Biomphalaria</taxon>
    </lineage>
</organism>
<accession>A0A2C9LDI0</accession>
<reference evidence="1" key="1">
    <citation type="submission" date="2020-05" db="UniProtKB">
        <authorList>
            <consortium name="EnsemblMetazoa"/>
        </authorList>
    </citation>
    <scope>IDENTIFICATION</scope>
    <source>
        <strain evidence="1">BB02</strain>
    </source>
</reference>
<protein>
    <submittedName>
        <fullName evidence="1">Uncharacterized protein</fullName>
    </submittedName>
</protein>
<dbReference type="Pfam" id="PF16300">
    <property type="entry name" value="WD40_4"/>
    <property type="match status" value="1"/>
</dbReference>
<dbReference type="EnsemblMetazoa" id="BGLB029954-RA">
    <property type="protein sequence ID" value="BGLB029954-PA"/>
    <property type="gene ID" value="BGLB029954"/>
</dbReference>
<dbReference type="KEGG" id="bgt:106065926"/>
<dbReference type="Proteomes" id="UP000076420">
    <property type="component" value="Unassembled WGS sequence"/>
</dbReference>
<evidence type="ECO:0000313" key="2">
    <source>
        <dbReference type="Proteomes" id="UP000076420"/>
    </source>
</evidence>
<name>A0A2C9LDI0_BIOGL</name>